<gene>
    <name evidence="10" type="ORF">GCM10023225_19990</name>
</gene>
<keyword evidence="7" id="KW-0594">Phospholipid biosynthesis</keyword>
<evidence type="ECO:0000256" key="4">
    <source>
        <dbReference type="ARBA" id="ARBA00022741"/>
    </source>
</evidence>
<evidence type="ECO:0000256" key="5">
    <source>
        <dbReference type="ARBA" id="ARBA00022777"/>
    </source>
</evidence>
<comment type="caution">
    <text evidence="10">The sequence shown here is derived from an EMBL/GenBank/DDBJ whole genome shotgun (WGS) entry which is preliminary data.</text>
</comment>
<comment type="similarity">
    <text evidence="2">Belongs to the diacylglycerol/lipid kinase family.</text>
</comment>
<keyword evidence="11" id="KW-1185">Reference proteome</keyword>
<evidence type="ECO:0000259" key="9">
    <source>
        <dbReference type="PROSITE" id="PS50146"/>
    </source>
</evidence>
<comment type="cofactor">
    <cofactor evidence="1">
        <name>Mg(2+)</name>
        <dbReference type="ChEBI" id="CHEBI:18420"/>
    </cofactor>
</comment>
<dbReference type="SUPFAM" id="SSF111331">
    <property type="entry name" value="NAD kinase/diacylglycerol kinase-like"/>
    <property type="match status" value="1"/>
</dbReference>
<evidence type="ECO:0000256" key="8">
    <source>
        <dbReference type="ARBA" id="ARBA00023264"/>
    </source>
</evidence>
<evidence type="ECO:0000256" key="3">
    <source>
        <dbReference type="ARBA" id="ARBA00022679"/>
    </source>
</evidence>
<keyword evidence="8" id="KW-1208">Phospholipid metabolism</keyword>
<dbReference type="InterPro" id="IPR016064">
    <property type="entry name" value="NAD/diacylglycerol_kinase_sf"/>
</dbReference>
<evidence type="ECO:0000256" key="1">
    <source>
        <dbReference type="ARBA" id="ARBA00001946"/>
    </source>
</evidence>
<protein>
    <submittedName>
        <fullName evidence="10">YegS/Rv2252/BmrU family lipid kinase</fullName>
    </submittedName>
</protein>
<dbReference type="GO" id="GO:0016301">
    <property type="term" value="F:kinase activity"/>
    <property type="evidence" value="ECO:0007669"/>
    <property type="project" value="UniProtKB-KW"/>
</dbReference>
<reference evidence="11" key="1">
    <citation type="journal article" date="2019" name="Int. J. Syst. Evol. Microbiol.">
        <title>The Global Catalogue of Microorganisms (GCM) 10K type strain sequencing project: providing services to taxonomists for standard genome sequencing and annotation.</title>
        <authorList>
            <consortium name="The Broad Institute Genomics Platform"/>
            <consortium name="The Broad Institute Genome Sequencing Center for Infectious Disease"/>
            <person name="Wu L."/>
            <person name="Ma J."/>
        </authorList>
    </citation>
    <scope>NUCLEOTIDE SEQUENCE [LARGE SCALE GENOMIC DNA]</scope>
    <source>
        <strain evidence="11">JCM 18126</strain>
    </source>
</reference>
<keyword evidence="3" id="KW-0808">Transferase</keyword>
<dbReference type="PANTHER" id="PTHR12358">
    <property type="entry name" value="SPHINGOSINE KINASE"/>
    <property type="match status" value="1"/>
</dbReference>
<keyword evidence="4" id="KW-0547">Nucleotide-binding</keyword>
<proteinExistence type="inferred from homology"/>
<dbReference type="Gene3D" id="2.60.200.40">
    <property type="match status" value="1"/>
</dbReference>
<evidence type="ECO:0000256" key="7">
    <source>
        <dbReference type="ARBA" id="ARBA00023209"/>
    </source>
</evidence>
<dbReference type="Proteomes" id="UP001501195">
    <property type="component" value="Unassembled WGS sequence"/>
</dbReference>
<sequence length="298" mass="30468">MPAGVRVVVNARAGSSRADVVRAVVRELETVAPVDLQATTGVADLREALLGAGERRIVLLGGDGSVHTALRELRRAGAARAVGPIGLVPLGTGNDLARSLHLPLDPVAAARVAVRGRPRDVELAVDDSGGVVVNTAHVGIGAAATASAARFKRRMGPLAYPVGAVLAGARPDAGFALRVVVDGRVVADGTPVLMAGIGLGGTIAGGVPFVPDADPHDGVLDVVVSTSTGPVARVGFAVGLRQGLHTARQDVRTDSGRVVEITAERGRAFRVNADGEVSEPVRRVRWTAEPAAWQALCP</sequence>
<evidence type="ECO:0000256" key="2">
    <source>
        <dbReference type="ARBA" id="ARBA00005983"/>
    </source>
</evidence>
<dbReference type="InterPro" id="IPR017438">
    <property type="entry name" value="ATP-NAD_kinase_N"/>
</dbReference>
<feature type="domain" description="DAGKc" evidence="9">
    <location>
        <begin position="1"/>
        <end position="130"/>
    </location>
</feature>
<organism evidence="10 11">
    <name type="scientific">Kineococcus glutinatus</name>
    <dbReference type="NCBI Taxonomy" id="1070872"/>
    <lineage>
        <taxon>Bacteria</taxon>
        <taxon>Bacillati</taxon>
        <taxon>Actinomycetota</taxon>
        <taxon>Actinomycetes</taxon>
        <taxon>Kineosporiales</taxon>
        <taxon>Kineosporiaceae</taxon>
        <taxon>Kineococcus</taxon>
    </lineage>
</organism>
<dbReference type="Gene3D" id="3.40.50.10330">
    <property type="entry name" value="Probable inorganic polyphosphate/atp-NAD kinase, domain 1"/>
    <property type="match status" value="1"/>
</dbReference>
<dbReference type="InterPro" id="IPR001206">
    <property type="entry name" value="Diacylglycerol_kinase_cat_dom"/>
</dbReference>
<dbReference type="PANTHER" id="PTHR12358:SF54">
    <property type="entry name" value="SPHINGOSINE KINASE RELATED PROTEIN"/>
    <property type="match status" value="1"/>
</dbReference>
<dbReference type="InterPro" id="IPR050187">
    <property type="entry name" value="Lipid_Phosphate_FormReg"/>
</dbReference>
<keyword evidence="6" id="KW-0067">ATP-binding</keyword>
<dbReference type="PROSITE" id="PS50146">
    <property type="entry name" value="DAGK"/>
    <property type="match status" value="1"/>
</dbReference>
<dbReference type="Pfam" id="PF00781">
    <property type="entry name" value="DAGK_cat"/>
    <property type="match status" value="1"/>
</dbReference>
<name>A0ABP9HWD4_9ACTN</name>
<evidence type="ECO:0000313" key="10">
    <source>
        <dbReference type="EMBL" id="GAA4979660.1"/>
    </source>
</evidence>
<accession>A0ABP9HWD4</accession>
<keyword evidence="5 10" id="KW-0418">Kinase</keyword>
<keyword evidence="7" id="KW-0444">Lipid biosynthesis</keyword>
<evidence type="ECO:0000256" key="6">
    <source>
        <dbReference type="ARBA" id="ARBA00022840"/>
    </source>
</evidence>
<dbReference type="Pfam" id="PF19279">
    <property type="entry name" value="YegS_C"/>
    <property type="match status" value="1"/>
</dbReference>
<dbReference type="EMBL" id="BAABIL010000286">
    <property type="protein sequence ID" value="GAA4979660.1"/>
    <property type="molecule type" value="Genomic_DNA"/>
</dbReference>
<keyword evidence="7" id="KW-0443">Lipid metabolism</keyword>
<evidence type="ECO:0000313" key="11">
    <source>
        <dbReference type="Proteomes" id="UP001501195"/>
    </source>
</evidence>
<dbReference type="SMART" id="SM00046">
    <property type="entry name" value="DAGKc"/>
    <property type="match status" value="1"/>
</dbReference>
<dbReference type="InterPro" id="IPR045540">
    <property type="entry name" value="YegS/DAGK_C"/>
</dbReference>